<organism evidence="11 12">
    <name type="scientific">Panthera tigris altaica</name>
    <name type="common">Siberian tiger</name>
    <dbReference type="NCBI Taxonomy" id="74533"/>
    <lineage>
        <taxon>Eukaryota</taxon>
        <taxon>Metazoa</taxon>
        <taxon>Chordata</taxon>
        <taxon>Craniata</taxon>
        <taxon>Vertebrata</taxon>
        <taxon>Euteleostomi</taxon>
        <taxon>Mammalia</taxon>
        <taxon>Eutheria</taxon>
        <taxon>Laurasiatheria</taxon>
        <taxon>Carnivora</taxon>
        <taxon>Feliformia</taxon>
        <taxon>Felidae</taxon>
        <taxon>Pantherinae</taxon>
        <taxon>Panthera</taxon>
    </lineage>
</organism>
<keyword evidence="12" id="KW-1185">Reference proteome</keyword>
<evidence type="ECO:0000256" key="1">
    <source>
        <dbReference type="ARBA" id="ARBA00004498"/>
    </source>
</evidence>
<dbReference type="GO" id="GO:0005178">
    <property type="term" value="F:integrin binding"/>
    <property type="evidence" value="ECO:0007669"/>
    <property type="project" value="Ensembl"/>
</dbReference>
<dbReference type="SUPFAM" id="SSF56496">
    <property type="entry name" value="Fibrinogen C-terminal domain-like"/>
    <property type="match status" value="1"/>
</dbReference>
<dbReference type="GO" id="GO:0010976">
    <property type="term" value="P:positive regulation of neuron projection development"/>
    <property type="evidence" value="ECO:0007669"/>
    <property type="project" value="Ensembl"/>
</dbReference>
<accession>A0A8C9JJL4</accession>
<dbReference type="GO" id="GO:1903010">
    <property type="term" value="P:regulation of bone development"/>
    <property type="evidence" value="ECO:0007669"/>
    <property type="project" value="Ensembl"/>
</dbReference>
<dbReference type="InterPro" id="IPR014716">
    <property type="entry name" value="Fibrinogen_a/b/g_C_1"/>
</dbReference>
<dbReference type="GO" id="GO:1905899">
    <property type="term" value="P:regulation of smooth muscle tissue development"/>
    <property type="evidence" value="ECO:0007669"/>
    <property type="project" value="Ensembl"/>
</dbReference>
<feature type="chain" id="PRO_5034951859" evidence="8">
    <location>
        <begin position="24"/>
        <end position="1072"/>
    </location>
</feature>
<feature type="domain" description="Fibrinogen C-terminal" evidence="10">
    <location>
        <begin position="834"/>
        <end position="1051"/>
    </location>
</feature>
<evidence type="ECO:0000256" key="4">
    <source>
        <dbReference type="ARBA" id="ARBA00022729"/>
    </source>
</evidence>
<evidence type="ECO:0000313" key="11">
    <source>
        <dbReference type="Ensembl" id="ENSPTIP00000007489.1"/>
    </source>
</evidence>
<dbReference type="GO" id="GO:0030334">
    <property type="term" value="P:regulation of cell migration"/>
    <property type="evidence" value="ECO:0007669"/>
    <property type="project" value="Ensembl"/>
</dbReference>
<dbReference type="Pfam" id="PF00147">
    <property type="entry name" value="Fibrinogen_C"/>
    <property type="match status" value="1"/>
</dbReference>
<evidence type="ECO:0000259" key="9">
    <source>
        <dbReference type="PROSITE" id="PS50853"/>
    </source>
</evidence>
<feature type="domain" description="Fibronectin type-III" evidence="9">
    <location>
        <begin position="750"/>
        <end position="836"/>
    </location>
</feature>
<dbReference type="PROSITE" id="PS50853">
    <property type="entry name" value="FN3"/>
    <property type="match status" value="7"/>
</dbReference>
<dbReference type="InterPro" id="IPR050991">
    <property type="entry name" value="ECM_Regulatory_Proteins"/>
</dbReference>
<dbReference type="Gene3D" id="3.90.215.10">
    <property type="entry name" value="Gamma Fibrinogen, chain A, domain 1"/>
    <property type="match status" value="1"/>
</dbReference>
<dbReference type="PROSITE" id="PS00514">
    <property type="entry name" value="FIBRINOGEN_C_1"/>
    <property type="match status" value="1"/>
</dbReference>
<dbReference type="GO" id="GO:1903672">
    <property type="term" value="P:positive regulation of sprouting angiogenesis"/>
    <property type="evidence" value="ECO:0007669"/>
    <property type="project" value="Ensembl"/>
</dbReference>
<dbReference type="PROSITE" id="PS51406">
    <property type="entry name" value="FIBRINOGEN_C_2"/>
    <property type="match status" value="1"/>
</dbReference>
<feature type="domain" description="Fibronectin type-III" evidence="9">
    <location>
        <begin position="396"/>
        <end position="483"/>
    </location>
</feature>
<feature type="domain" description="Fibronectin type-III" evidence="9">
    <location>
        <begin position="304"/>
        <end position="395"/>
    </location>
</feature>
<reference evidence="11" key="2">
    <citation type="submission" date="2025-09" db="UniProtKB">
        <authorList>
            <consortium name="Ensembl"/>
        </authorList>
    </citation>
    <scope>IDENTIFICATION</scope>
</reference>
<dbReference type="InterPro" id="IPR003961">
    <property type="entry name" value="FN3_dom"/>
</dbReference>
<dbReference type="GO" id="GO:0097442">
    <property type="term" value="C:CA3 pyramidal cell dendrite"/>
    <property type="evidence" value="ECO:0007669"/>
    <property type="project" value="Ensembl"/>
</dbReference>
<dbReference type="Pfam" id="PF00041">
    <property type="entry name" value="fn3"/>
    <property type="match status" value="7"/>
</dbReference>
<dbReference type="SMART" id="SM00186">
    <property type="entry name" value="FBG"/>
    <property type="match status" value="1"/>
</dbReference>
<evidence type="ECO:0000256" key="8">
    <source>
        <dbReference type="SAM" id="SignalP"/>
    </source>
</evidence>
<dbReference type="FunFam" id="2.60.40.10:FF:000156">
    <property type="entry name" value="Tenascin N"/>
    <property type="match status" value="4"/>
</dbReference>
<dbReference type="GO" id="GO:0043025">
    <property type="term" value="C:neuronal cell body"/>
    <property type="evidence" value="ECO:0007669"/>
    <property type="project" value="Ensembl"/>
</dbReference>
<evidence type="ECO:0000256" key="3">
    <source>
        <dbReference type="ARBA" id="ARBA00022536"/>
    </source>
</evidence>
<evidence type="ECO:0000256" key="6">
    <source>
        <dbReference type="ARBA" id="ARBA00023157"/>
    </source>
</evidence>
<dbReference type="CDD" id="cd00063">
    <property type="entry name" value="FN3"/>
    <property type="match status" value="7"/>
</dbReference>
<dbReference type="InterPro" id="IPR002181">
    <property type="entry name" value="Fibrinogen_a/b/g_C_dom"/>
</dbReference>
<proteinExistence type="predicted"/>
<dbReference type="InterPro" id="IPR020837">
    <property type="entry name" value="Fibrinogen_CS"/>
</dbReference>
<dbReference type="FunFam" id="3.90.215.10:FF:000001">
    <property type="entry name" value="Tenascin isoform 1"/>
    <property type="match status" value="1"/>
</dbReference>
<feature type="domain" description="Fibronectin type-III" evidence="9">
    <location>
        <begin position="660"/>
        <end position="749"/>
    </location>
</feature>
<dbReference type="PANTHER" id="PTHR46708:SF12">
    <property type="entry name" value="TENASCIN N"/>
    <property type="match status" value="1"/>
</dbReference>
<feature type="domain" description="Fibronectin type-III" evidence="9">
    <location>
        <begin position="215"/>
        <end position="303"/>
    </location>
</feature>
<comment type="subcellular location">
    <subcellularLocation>
        <location evidence="1">Secreted</location>
        <location evidence="1">Extracellular space</location>
        <location evidence="1">Extracellular matrix</location>
    </subcellularLocation>
</comment>
<keyword evidence="2" id="KW-0964">Secreted</keyword>
<dbReference type="PANTHER" id="PTHR46708">
    <property type="entry name" value="TENASCIN"/>
    <property type="match status" value="1"/>
</dbReference>
<keyword evidence="3" id="KW-0245">EGF-like domain</keyword>
<dbReference type="GeneTree" id="ENSGT00940000160553"/>
<dbReference type="GO" id="GO:0098966">
    <property type="term" value="C:perisynaptic extracellular matrix"/>
    <property type="evidence" value="ECO:0007669"/>
    <property type="project" value="TreeGrafter"/>
</dbReference>
<dbReference type="InterPro" id="IPR013783">
    <property type="entry name" value="Ig-like_fold"/>
</dbReference>
<dbReference type="CDD" id="cd00087">
    <property type="entry name" value="FReD"/>
    <property type="match status" value="1"/>
</dbReference>
<dbReference type="FunFam" id="2.60.40.10:FF:000534">
    <property type="entry name" value="Tenascin N"/>
    <property type="match status" value="1"/>
</dbReference>
<keyword evidence="4 8" id="KW-0732">Signal</keyword>
<evidence type="ECO:0000313" key="12">
    <source>
        <dbReference type="Proteomes" id="UP000675900"/>
    </source>
</evidence>
<dbReference type="SUPFAM" id="SSF49265">
    <property type="entry name" value="Fibronectin type III"/>
    <property type="match status" value="5"/>
</dbReference>
<feature type="domain" description="Fibronectin type-III" evidence="9">
    <location>
        <begin position="574"/>
        <end position="655"/>
    </location>
</feature>
<feature type="domain" description="Fibronectin type-III" evidence="9">
    <location>
        <begin position="484"/>
        <end position="573"/>
    </location>
</feature>
<dbReference type="NCBIfam" id="NF040941">
    <property type="entry name" value="GGGWT_bact"/>
    <property type="match status" value="1"/>
</dbReference>
<dbReference type="GO" id="GO:0009986">
    <property type="term" value="C:cell surface"/>
    <property type="evidence" value="ECO:0007669"/>
    <property type="project" value="Ensembl"/>
</dbReference>
<dbReference type="GO" id="GO:0042802">
    <property type="term" value="F:identical protein binding"/>
    <property type="evidence" value="ECO:0007669"/>
    <property type="project" value="Ensembl"/>
</dbReference>
<name>A0A8C9JJL4_PANTA</name>
<evidence type="ECO:0000259" key="10">
    <source>
        <dbReference type="PROSITE" id="PS51406"/>
    </source>
</evidence>
<dbReference type="Ensembl" id="ENSPTIT00000011339.1">
    <property type="protein sequence ID" value="ENSPTIP00000007489.1"/>
    <property type="gene ID" value="ENSPTIG00000009079.1"/>
</dbReference>
<dbReference type="GO" id="GO:0030155">
    <property type="term" value="P:regulation of cell adhesion"/>
    <property type="evidence" value="ECO:0007669"/>
    <property type="project" value="Ensembl"/>
</dbReference>
<dbReference type="SMART" id="SM00060">
    <property type="entry name" value="FN3"/>
    <property type="match status" value="7"/>
</dbReference>
<keyword evidence="6" id="KW-1015">Disulfide bond</keyword>
<dbReference type="InterPro" id="IPR036056">
    <property type="entry name" value="Fibrinogen-like_C"/>
</dbReference>
<dbReference type="GO" id="GO:0005615">
    <property type="term" value="C:extracellular space"/>
    <property type="evidence" value="ECO:0007669"/>
    <property type="project" value="TreeGrafter"/>
</dbReference>
<dbReference type="GO" id="GO:0090733">
    <property type="term" value="C:tenascin complex"/>
    <property type="evidence" value="ECO:0007669"/>
    <property type="project" value="Ensembl"/>
</dbReference>
<protein>
    <submittedName>
        <fullName evidence="11">Tenascin N</fullName>
    </submittedName>
</protein>
<dbReference type="GO" id="GO:1990026">
    <property type="term" value="C:hippocampal mossy fiber expansion"/>
    <property type="evidence" value="ECO:0007669"/>
    <property type="project" value="Ensembl"/>
</dbReference>
<evidence type="ECO:0000256" key="7">
    <source>
        <dbReference type="SAM" id="Coils"/>
    </source>
</evidence>
<sequence length="1072" mass="119152">MGLRGMFCFPLGLLFGSVLLVASAPATLEPQGCRDKEPQVTVSHTYKIDVPKSALVQVETDPQPLSDDGASLLASGEAEEQNIIFRHNIRLQTPQKDCELAGSVQALLARVKKLEEEMAEVKERCDVQRCCRGVSSSEDSRFPWPIADNYKMVCWRTCSGWRKGAQHGFFVLSCLPPRCSVYSRCSVNTHWLCIPPPLACFTLCTPVPVLHTVVAPQGLQLLKSTEDSLLVSWEPASEVDHYLLSYYPLGEELSGKQIQVPKEQHSYEILGLLPGTKYMVTLRNVKKEVSSRPQHLLATTDPAVLGTAWVTEETESSLDVEWENPPTEVDYYKLQYGPLTGQEVAEVTVPRSGDPKSRYDITGLQPGTEYRITVIPMKGELEGKPILLNGRTEIDSPTNVVTDRVTEDTAVVSWTPVRAVVDKYVVRYTSADGDTRDMAVPREQSSTVLTGLKPGEAYRVYVWAERGSQESKKADTKALTDIDSPQNLVTDRVTENTATVSWDPVQAVIDRYMVRYTSADGDTGEVPVGKEQSSTVLTGLRPGVEYTVQVWAQKGARESKKADTMAPTDIDSPQNLVTDRVTENTATVSWDPVQAVIDRYMVRYTSADGDTGEVPVGKEQSSTVLTGLRPGVEYTVQVWAQKGARESKKADTMAPTDIDSPQNLVTDRVTENTATVSWDPVQAVIDRYMVRYTSADGDTREVPVGKEQSSTVLTGLRPGVEYTVQVWAQKGARESKKADTTALTDIDPPKNLRPSAVTQSGGVLTWMPPSAQIDGYILTYQLPDGTVKEVQLGRGNERLELQGLEQGIAYPVSLVAFKGNRRSRSVSTTLSTVGARFPHPSDCSQVQQNSNVASGLYTIYLHGDASRPLQVYCDMDTDGGGWIVFQRRNTGQLDFFKRWRTYVEGFGDPMKEFWLGLDQLHNLTTGTATRYEVRVDLQTANESAYAVYDFFQVASSKERYKLSVGKYRGTAGDALTYHNGWKFTTFDRDNDIALSNCALTHHGGWWYKNCHLANPNGRYGETKHSEGVNWEPWKGHEFSIPYVELKIRPHGYSGEHVLERKKRTLGENSRMF</sequence>
<dbReference type="AlphaFoldDB" id="A0A8C9JJL4"/>
<reference evidence="11" key="1">
    <citation type="submission" date="2025-08" db="UniProtKB">
        <authorList>
            <consortium name="Ensembl"/>
        </authorList>
    </citation>
    <scope>IDENTIFICATION</scope>
</reference>
<gene>
    <name evidence="11" type="primary">TNN</name>
</gene>
<feature type="coiled-coil region" evidence="7">
    <location>
        <begin position="104"/>
        <end position="131"/>
    </location>
</feature>
<feature type="signal peptide" evidence="8">
    <location>
        <begin position="1"/>
        <end position="23"/>
    </location>
</feature>
<dbReference type="GO" id="GO:0007160">
    <property type="term" value="P:cell-matrix adhesion"/>
    <property type="evidence" value="ECO:0007669"/>
    <property type="project" value="Ensembl"/>
</dbReference>
<dbReference type="Proteomes" id="UP000675900">
    <property type="component" value="Unassembled WGS sequence"/>
</dbReference>
<dbReference type="InterPro" id="IPR036116">
    <property type="entry name" value="FN3_sf"/>
</dbReference>
<keyword evidence="7" id="KW-0175">Coiled coil</keyword>
<evidence type="ECO:0000256" key="5">
    <source>
        <dbReference type="ARBA" id="ARBA00022737"/>
    </source>
</evidence>
<keyword evidence="5" id="KW-0677">Repeat</keyword>
<keyword evidence="2" id="KW-0272">Extracellular matrix</keyword>
<dbReference type="FunFam" id="2.60.40.10:FF:000783">
    <property type="entry name" value="Tenascin N"/>
    <property type="match status" value="1"/>
</dbReference>
<dbReference type="GO" id="GO:0007409">
    <property type="term" value="P:axonogenesis"/>
    <property type="evidence" value="ECO:0007669"/>
    <property type="project" value="Ensembl"/>
</dbReference>
<dbReference type="Gene3D" id="2.60.40.10">
    <property type="entry name" value="Immunoglobulins"/>
    <property type="match status" value="7"/>
</dbReference>
<evidence type="ECO:0000256" key="2">
    <source>
        <dbReference type="ARBA" id="ARBA00022530"/>
    </source>
</evidence>